<comment type="caution">
    <text evidence="3">The sequence shown here is derived from an EMBL/GenBank/DDBJ whole genome shotgun (WGS) entry which is preliminary data.</text>
</comment>
<organism evidence="3 4">
    <name type="scientific">Lithospermum erythrorhizon</name>
    <name type="common">Purple gromwell</name>
    <name type="synonym">Lithospermum officinale var. erythrorhizon</name>
    <dbReference type="NCBI Taxonomy" id="34254"/>
    <lineage>
        <taxon>Eukaryota</taxon>
        <taxon>Viridiplantae</taxon>
        <taxon>Streptophyta</taxon>
        <taxon>Embryophyta</taxon>
        <taxon>Tracheophyta</taxon>
        <taxon>Spermatophyta</taxon>
        <taxon>Magnoliopsida</taxon>
        <taxon>eudicotyledons</taxon>
        <taxon>Gunneridae</taxon>
        <taxon>Pentapetalae</taxon>
        <taxon>asterids</taxon>
        <taxon>lamiids</taxon>
        <taxon>Boraginales</taxon>
        <taxon>Boraginaceae</taxon>
        <taxon>Boraginoideae</taxon>
        <taxon>Lithospermeae</taxon>
        <taxon>Lithospermum</taxon>
    </lineage>
</organism>
<keyword evidence="1" id="KW-0863">Zinc-finger</keyword>
<evidence type="ECO:0000313" key="3">
    <source>
        <dbReference type="EMBL" id="GAA0143168.1"/>
    </source>
</evidence>
<dbReference type="Proteomes" id="UP001454036">
    <property type="component" value="Unassembled WGS sequence"/>
</dbReference>
<evidence type="ECO:0000259" key="2">
    <source>
        <dbReference type="PROSITE" id="PS50966"/>
    </source>
</evidence>
<gene>
    <name evidence="3" type="ORF">LIER_42753</name>
</gene>
<keyword evidence="1" id="KW-0862">Zinc</keyword>
<reference evidence="3 4" key="1">
    <citation type="submission" date="2024-01" db="EMBL/GenBank/DDBJ databases">
        <title>The complete chloroplast genome sequence of Lithospermum erythrorhizon: insights into the phylogenetic relationship among Boraginaceae species and the maternal lineages of purple gromwells.</title>
        <authorList>
            <person name="Okada T."/>
            <person name="Watanabe K."/>
        </authorList>
    </citation>
    <scope>NUCLEOTIDE SEQUENCE [LARGE SCALE GENOMIC DNA]</scope>
</reference>
<evidence type="ECO:0000256" key="1">
    <source>
        <dbReference type="PROSITE-ProRule" id="PRU00325"/>
    </source>
</evidence>
<evidence type="ECO:0000313" key="4">
    <source>
        <dbReference type="Proteomes" id="UP001454036"/>
    </source>
</evidence>
<feature type="domain" description="SWIM-type" evidence="2">
    <location>
        <begin position="43"/>
        <end position="75"/>
    </location>
</feature>
<dbReference type="InterPro" id="IPR007527">
    <property type="entry name" value="Znf_SWIM"/>
</dbReference>
<proteinExistence type="predicted"/>
<accession>A0AAV3NW18</accession>
<sequence>MEQSKTTRPVDMREPFLFADILGNVSRVALNLIRGEITRNEKQQIGVDESKCGCYYNRTHGIPCSHLIALSYSSGFGIPLSEFHDFWKKIDIEIDTTAVELVLLIATFKKRGMNSKTLHFYCNENYLSQLTKRYIQS</sequence>
<dbReference type="PROSITE" id="PS50966">
    <property type="entry name" value="ZF_SWIM"/>
    <property type="match status" value="1"/>
</dbReference>
<dbReference type="AlphaFoldDB" id="A0AAV3NW18"/>
<protein>
    <recommendedName>
        <fullName evidence="2">SWIM-type domain-containing protein</fullName>
    </recommendedName>
</protein>
<dbReference type="GO" id="GO:0008270">
    <property type="term" value="F:zinc ion binding"/>
    <property type="evidence" value="ECO:0007669"/>
    <property type="project" value="UniProtKB-KW"/>
</dbReference>
<keyword evidence="1" id="KW-0479">Metal-binding</keyword>
<name>A0AAV3NW18_LITER</name>
<keyword evidence="4" id="KW-1185">Reference proteome</keyword>
<dbReference type="Pfam" id="PF04434">
    <property type="entry name" value="SWIM"/>
    <property type="match status" value="1"/>
</dbReference>
<dbReference type="EMBL" id="BAABME010030840">
    <property type="protein sequence ID" value="GAA0143168.1"/>
    <property type="molecule type" value="Genomic_DNA"/>
</dbReference>